<keyword evidence="2" id="KW-1133">Transmembrane helix</keyword>
<evidence type="ECO:0000313" key="4">
    <source>
        <dbReference type="Proteomes" id="UP000320390"/>
    </source>
</evidence>
<name>A0A518ENH9_9BACT</name>
<dbReference type="RefSeq" id="WP_145195099.1">
    <property type="nucleotide sequence ID" value="NZ_CP036434.1"/>
</dbReference>
<accession>A0A518ENH9</accession>
<keyword evidence="2" id="KW-0472">Membrane</keyword>
<dbReference type="Proteomes" id="UP000320390">
    <property type="component" value="Chromosome"/>
</dbReference>
<feature type="transmembrane region" description="Helical" evidence="2">
    <location>
        <begin position="223"/>
        <end position="241"/>
    </location>
</feature>
<evidence type="ECO:0000256" key="2">
    <source>
        <dbReference type="SAM" id="Phobius"/>
    </source>
</evidence>
<feature type="transmembrane region" description="Helical" evidence="2">
    <location>
        <begin position="562"/>
        <end position="582"/>
    </location>
</feature>
<organism evidence="3 4">
    <name type="scientific">Saltatorellus ferox</name>
    <dbReference type="NCBI Taxonomy" id="2528018"/>
    <lineage>
        <taxon>Bacteria</taxon>
        <taxon>Pseudomonadati</taxon>
        <taxon>Planctomycetota</taxon>
        <taxon>Planctomycetia</taxon>
        <taxon>Planctomycetia incertae sedis</taxon>
        <taxon>Saltatorellus</taxon>
    </lineage>
</organism>
<keyword evidence="2" id="KW-0812">Transmembrane</keyword>
<keyword evidence="4" id="KW-1185">Reference proteome</keyword>
<dbReference type="EMBL" id="CP036434">
    <property type="protein sequence ID" value="QDV05634.1"/>
    <property type="molecule type" value="Genomic_DNA"/>
</dbReference>
<evidence type="ECO:0000313" key="3">
    <source>
        <dbReference type="EMBL" id="QDV05634.1"/>
    </source>
</evidence>
<dbReference type="AlphaFoldDB" id="A0A518ENH9"/>
<feature type="transmembrane region" description="Helical" evidence="2">
    <location>
        <begin position="161"/>
        <end position="179"/>
    </location>
</feature>
<feature type="transmembrane region" description="Helical" evidence="2">
    <location>
        <begin position="191"/>
        <end position="211"/>
    </location>
</feature>
<evidence type="ECO:0000256" key="1">
    <source>
        <dbReference type="SAM" id="MobiDB-lite"/>
    </source>
</evidence>
<feature type="region of interest" description="Disordered" evidence="1">
    <location>
        <begin position="43"/>
        <end position="67"/>
    </location>
</feature>
<protein>
    <submittedName>
        <fullName evidence="3">Uncharacterized protein</fullName>
    </submittedName>
</protein>
<proteinExistence type="predicted"/>
<sequence>MTQDHEEVNSAREKRMGITEAELLGLFERRRPDAEAFRRRIADRTANGDAPTSSATHEAAPFTRSESPRPWTRAAALLPAHLSGVKLIPAALVWPLLVLAAALGGFVFGKRSLQKSMDIDRQSERSSGEDRSGFLLTALSLGMHFLILVALAVGGVRVTDAILVVLLVGMFSFVWVVRVSARAGRVTRAEVAQQALTLLDALLMGGAFWFLTPLGGASLEKLHATWTIVPLAAGIIAIHAITGQRGRIGSMLVWIVLIALFWNPLGITNSSPDSLREQGERYELDVHDLARWKEAAAISTALADVDERPVHPSFRVPLEREVAHAVREPDGVHPVVWMSADAMGLIGPNEWAQLALHQSERLESLKDHIQRTIEGEEPQGISRTIYQQFDVLMLLATEELDGSAREALARMVLANWPNSGEHGALQQAVACLRLLERLDRLDLIEGRRQAARQLVADHWIANARPFRFARVGGFSPDPAKFRTSFDDSTLAGVLLMARFGVPDSVDLYLLRGYLRYSTRAFGRIGRREPLAYLHGLGRAALMRLDRQIGLPPRTWFERLMDLRMILVVLLVVGLCLTAIRIAPPDPLSSGNGALP</sequence>
<reference evidence="3 4" key="1">
    <citation type="submission" date="2019-02" db="EMBL/GenBank/DDBJ databases">
        <title>Deep-cultivation of Planctomycetes and their phenomic and genomic characterization uncovers novel biology.</title>
        <authorList>
            <person name="Wiegand S."/>
            <person name="Jogler M."/>
            <person name="Boedeker C."/>
            <person name="Pinto D."/>
            <person name="Vollmers J."/>
            <person name="Rivas-Marin E."/>
            <person name="Kohn T."/>
            <person name="Peeters S.H."/>
            <person name="Heuer A."/>
            <person name="Rast P."/>
            <person name="Oberbeckmann S."/>
            <person name="Bunk B."/>
            <person name="Jeske O."/>
            <person name="Meyerdierks A."/>
            <person name="Storesund J.E."/>
            <person name="Kallscheuer N."/>
            <person name="Luecker S."/>
            <person name="Lage O.M."/>
            <person name="Pohl T."/>
            <person name="Merkel B.J."/>
            <person name="Hornburger P."/>
            <person name="Mueller R.-W."/>
            <person name="Bruemmer F."/>
            <person name="Labrenz M."/>
            <person name="Spormann A.M."/>
            <person name="Op den Camp H."/>
            <person name="Overmann J."/>
            <person name="Amann R."/>
            <person name="Jetten M.S.M."/>
            <person name="Mascher T."/>
            <person name="Medema M.H."/>
            <person name="Devos D.P."/>
            <person name="Kaster A.-K."/>
            <person name="Ovreas L."/>
            <person name="Rohde M."/>
            <person name="Galperin M.Y."/>
            <person name="Jogler C."/>
        </authorList>
    </citation>
    <scope>NUCLEOTIDE SEQUENCE [LARGE SCALE GENOMIC DNA]</scope>
    <source>
        <strain evidence="3 4">Poly30</strain>
    </source>
</reference>
<feature type="transmembrane region" description="Helical" evidence="2">
    <location>
        <begin position="134"/>
        <end position="155"/>
    </location>
</feature>
<gene>
    <name evidence="3" type="ORF">Poly30_11330</name>
</gene>
<feature type="transmembrane region" description="Helical" evidence="2">
    <location>
        <begin position="87"/>
        <end position="108"/>
    </location>
</feature>